<dbReference type="AlphaFoldDB" id="A0A7H8QDI8"/>
<gene>
    <name evidence="2" type="ORF">HF394_16655</name>
</gene>
<evidence type="ECO:0000313" key="2">
    <source>
        <dbReference type="EMBL" id="QKX52074.1"/>
    </source>
</evidence>
<feature type="signal peptide" evidence="1">
    <location>
        <begin position="1"/>
        <end position="19"/>
    </location>
</feature>
<proteinExistence type="predicted"/>
<reference evidence="3" key="2">
    <citation type="submission" date="2020-06" db="EMBL/GenBank/DDBJ databases">
        <title>Isolation of Planomicrobium glaciei.</title>
        <authorList>
            <person name="Malisova L."/>
            <person name="Safrankova R."/>
            <person name="Jakubu V."/>
            <person name="Spanelova P."/>
        </authorList>
    </citation>
    <scope>NUCLEOTIDE SEQUENCE [LARGE SCALE GENOMIC DNA]</scope>
    <source>
        <strain evidence="3">NRL-ATB46093</strain>
    </source>
</reference>
<dbReference type="EMBL" id="CP051177">
    <property type="protein sequence ID" value="QKX52074.1"/>
    <property type="molecule type" value="Genomic_DNA"/>
</dbReference>
<dbReference type="PROSITE" id="PS51257">
    <property type="entry name" value="PROKAR_LIPOPROTEIN"/>
    <property type="match status" value="1"/>
</dbReference>
<keyword evidence="1" id="KW-0732">Signal</keyword>
<protein>
    <submittedName>
        <fullName evidence="2">Uncharacterized protein</fullName>
    </submittedName>
</protein>
<dbReference type="RefSeq" id="WP_036808467.1">
    <property type="nucleotide sequence ID" value="NZ_CP051177.1"/>
</dbReference>
<organism evidence="2 3">
    <name type="scientific">Planococcus glaciei</name>
    <dbReference type="NCBI Taxonomy" id="459472"/>
    <lineage>
        <taxon>Bacteria</taxon>
        <taxon>Bacillati</taxon>
        <taxon>Bacillota</taxon>
        <taxon>Bacilli</taxon>
        <taxon>Bacillales</taxon>
        <taxon>Caryophanaceae</taxon>
        <taxon>Planococcus</taxon>
    </lineage>
</organism>
<dbReference type="Proteomes" id="UP000509222">
    <property type="component" value="Chromosome"/>
</dbReference>
<feature type="chain" id="PRO_5038466314" evidence="1">
    <location>
        <begin position="20"/>
        <end position="237"/>
    </location>
</feature>
<name>A0A7H8QDI8_9BACL</name>
<keyword evidence="3" id="KW-1185">Reference proteome</keyword>
<evidence type="ECO:0000313" key="3">
    <source>
        <dbReference type="Proteomes" id="UP000509222"/>
    </source>
</evidence>
<accession>A0A7H8QDI8</accession>
<sequence length="237" mass="27172">MELRKMAFLLSCLFISLLAACGQIEEDKLKAEDDGTPESRQFNDQELIGTIGETNPSAHSLYVDHTEWINRHVPSNQAVPDIGYGFQALITDETLMKFENGAPADLKDFKPGQKVKVLPPTEETTPVEIDEIILLEMTYEEKYERFLAHSEGSYNVTVLYKEGNLHGMDVEKIFGKLSEDVELNAGQFPYTENWVVDYKKELGIEKLPVILVFDTEGLIFKTYQEKELYKFFDERIE</sequence>
<reference evidence="2 3" key="1">
    <citation type="submission" date="2020-04" db="EMBL/GenBank/DDBJ databases">
        <authorList>
            <person name="Pajer P."/>
            <person name="Broz P."/>
        </authorList>
    </citation>
    <scope>NUCLEOTIDE SEQUENCE [LARGE SCALE GENOMIC DNA]</scope>
    <source>
        <strain evidence="3">NRL-ATB46093</strain>
    </source>
</reference>
<evidence type="ECO:0000256" key="1">
    <source>
        <dbReference type="SAM" id="SignalP"/>
    </source>
</evidence>